<accession>A0A9D4Z2Y3</accession>
<feature type="domain" description="Plastocyanin-like" evidence="4">
    <location>
        <begin position="401"/>
        <end position="533"/>
    </location>
</feature>
<name>A0A9D4Z2Y3_ADICA</name>
<dbReference type="EMBL" id="JABFUD020000024">
    <property type="protein sequence ID" value="KAI5060353.1"/>
    <property type="molecule type" value="Genomic_DNA"/>
</dbReference>
<dbReference type="OrthoDB" id="2121828at2759"/>
<dbReference type="SUPFAM" id="SSF49503">
    <property type="entry name" value="Cupredoxins"/>
    <property type="match status" value="3"/>
</dbReference>
<feature type="domain" description="Plastocyanin-like" evidence="5">
    <location>
        <begin position="53"/>
        <end position="167"/>
    </location>
</feature>
<keyword evidence="2" id="KW-0732">Signal</keyword>
<gene>
    <name evidence="6" type="ORF">GOP47_0024773</name>
</gene>
<dbReference type="FunFam" id="2.60.40.420:FF:000016">
    <property type="entry name" value="Monocopper oxidase-like protein"/>
    <property type="match status" value="1"/>
</dbReference>
<dbReference type="Pfam" id="PF07731">
    <property type="entry name" value="Cu-oxidase_2"/>
    <property type="match status" value="1"/>
</dbReference>
<dbReference type="Pfam" id="PF00394">
    <property type="entry name" value="Cu-oxidase"/>
    <property type="match status" value="1"/>
</dbReference>
<dbReference type="InterPro" id="IPR008972">
    <property type="entry name" value="Cupredoxin"/>
</dbReference>
<evidence type="ECO:0000313" key="6">
    <source>
        <dbReference type="EMBL" id="KAI5060353.1"/>
    </source>
</evidence>
<dbReference type="GO" id="GO:0016491">
    <property type="term" value="F:oxidoreductase activity"/>
    <property type="evidence" value="ECO:0007669"/>
    <property type="project" value="InterPro"/>
</dbReference>
<dbReference type="InterPro" id="IPR001117">
    <property type="entry name" value="Cu-oxidase_2nd"/>
</dbReference>
<dbReference type="FunFam" id="2.60.40.420:FF:000012">
    <property type="entry name" value="Monocopper oxidase-like protein"/>
    <property type="match status" value="1"/>
</dbReference>
<dbReference type="PANTHER" id="PTHR11709:SF90">
    <property type="entry name" value="OS07G0510900 PROTEIN"/>
    <property type="match status" value="1"/>
</dbReference>
<evidence type="ECO:0000259" key="3">
    <source>
        <dbReference type="Pfam" id="PF00394"/>
    </source>
</evidence>
<evidence type="ECO:0000313" key="7">
    <source>
        <dbReference type="Proteomes" id="UP000886520"/>
    </source>
</evidence>
<feature type="domain" description="Plastocyanin-like" evidence="3">
    <location>
        <begin position="181"/>
        <end position="312"/>
    </location>
</feature>
<organism evidence="6 7">
    <name type="scientific">Adiantum capillus-veneris</name>
    <name type="common">Maidenhair fern</name>
    <dbReference type="NCBI Taxonomy" id="13818"/>
    <lineage>
        <taxon>Eukaryota</taxon>
        <taxon>Viridiplantae</taxon>
        <taxon>Streptophyta</taxon>
        <taxon>Embryophyta</taxon>
        <taxon>Tracheophyta</taxon>
        <taxon>Polypodiopsida</taxon>
        <taxon>Polypodiidae</taxon>
        <taxon>Polypodiales</taxon>
        <taxon>Pteridineae</taxon>
        <taxon>Pteridaceae</taxon>
        <taxon>Vittarioideae</taxon>
        <taxon>Adiantum</taxon>
    </lineage>
</organism>
<evidence type="ECO:0000256" key="1">
    <source>
        <dbReference type="ARBA" id="ARBA00010609"/>
    </source>
</evidence>
<comment type="similarity">
    <text evidence="1">Belongs to the multicopper oxidase family.</text>
</comment>
<evidence type="ECO:0008006" key="8">
    <source>
        <dbReference type="Google" id="ProtNLM"/>
    </source>
</evidence>
<reference evidence="6" key="1">
    <citation type="submission" date="2021-01" db="EMBL/GenBank/DDBJ databases">
        <title>Adiantum capillus-veneris genome.</title>
        <authorList>
            <person name="Fang Y."/>
            <person name="Liao Q."/>
        </authorList>
    </citation>
    <scope>NUCLEOTIDE SEQUENCE</scope>
    <source>
        <strain evidence="6">H3</strain>
        <tissue evidence="6">Leaf</tissue>
    </source>
</reference>
<dbReference type="AlphaFoldDB" id="A0A9D4Z2Y3"/>
<evidence type="ECO:0000259" key="5">
    <source>
        <dbReference type="Pfam" id="PF07732"/>
    </source>
</evidence>
<dbReference type="InterPro" id="IPR045087">
    <property type="entry name" value="Cu-oxidase_fam"/>
</dbReference>
<dbReference type="Pfam" id="PF07732">
    <property type="entry name" value="Cu-oxidase_3"/>
    <property type="match status" value="1"/>
</dbReference>
<dbReference type="InterPro" id="IPR011707">
    <property type="entry name" value="Cu-oxidase-like_N"/>
</dbReference>
<sequence>MAAVPPPLPCPACDFHWMIRRLLLAALLSLSALLPSLHRVQAEDAIKFLTWNVTYRNLAILSNIPKQVITINGQFPGPEIDSVTNDFLVINVYNSLNEPFLLTWNGIWQRRTSWQDGVSGTNCPIHPGRNFTYSFQVKDQIGSYFYFPSTALHKSAGGFGGIKINNRVIIPLPYPSPDGELFVLIGDWYNANHTTLRRKLDAGGQLGMPDGVLINGRGPFGTTLSVQPGKTYRLRVSNVGTSTSLNFRIQGHKMRMVETEGSHTVQNLYENVDIHVGQSYSFLVTTDQAPGDYYMVASTRFTNPVLSGIGVVHYLNSQFKVSGPLPGGPSIQIAYSLNQARTIRWNLTANAARPNPQGSFHYGMINVSETVLLYGSAASINGKLRYAVNGMSYVAPETPLKIADYFNLPGVFSLGSMPTSPRSGSPMSATPVLAPGFRAFLEVVFQNNENIVNSWHIDGYSFFVVGMDGGVWTPNNRRQYNLFDAVSRSTTQVYPHSWTAILLELDNVGMWNVRSQLWERQYLGQQFYMRVFNPEVSFRNEAPIPTNVLLCGKAAKGGHRRRQRHA</sequence>
<dbReference type="InterPro" id="IPR034271">
    <property type="entry name" value="CuRO_2_AO-like"/>
</dbReference>
<dbReference type="PANTHER" id="PTHR11709">
    <property type="entry name" value="MULTI-COPPER OXIDASE"/>
    <property type="match status" value="1"/>
</dbReference>
<dbReference type="CDD" id="cd13872">
    <property type="entry name" value="CuRO_2_AAO_like_1"/>
    <property type="match status" value="1"/>
</dbReference>
<comment type="caution">
    <text evidence="6">The sequence shown here is derived from an EMBL/GenBank/DDBJ whole genome shotgun (WGS) entry which is preliminary data.</text>
</comment>
<feature type="signal peptide" evidence="2">
    <location>
        <begin position="1"/>
        <end position="42"/>
    </location>
</feature>
<dbReference type="Proteomes" id="UP000886520">
    <property type="component" value="Chromosome 24"/>
</dbReference>
<dbReference type="Gene3D" id="2.60.40.420">
    <property type="entry name" value="Cupredoxins - blue copper proteins"/>
    <property type="match status" value="3"/>
</dbReference>
<dbReference type="InterPro" id="IPR011706">
    <property type="entry name" value="Cu-oxidase_C"/>
</dbReference>
<protein>
    <recommendedName>
        <fullName evidence="8">L-ascorbate oxidase</fullName>
    </recommendedName>
</protein>
<evidence type="ECO:0000256" key="2">
    <source>
        <dbReference type="SAM" id="SignalP"/>
    </source>
</evidence>
<feature type="chain" id="PRO_5039480071" description="L-ascorbate oxidase" evidence="2">
    <location>
        <begin position="43"/>
        <end position="566"/>
    </location>
</feature>
<evidence type="ECO:0000259" key="4">
    <source>
        <dbReference type="Pfam" id="PF07731"/>
    </source>
</evidence>
<dbReference type="GO" id="GO:0005507">
    <property type="term" value="F:copper ion binding"/>
    <property type="evidence" value="ECO:0007669"/>
    <property type="project" value="InterPro"/>
</dbReference>
<keyword evidence="7" id="KW-1185">Reference proteome</keyword>
<proteinExistence type="inferred from homology"/>